<dbReference type="Proteomes" id="UP000002255">
    <property type="component" value="Chromosome"/>
</dbReference>
<reference evidence="1 2" key="2">
    <citation type="journal article" date="2010" name="Stand. Genomic Sci.">
        <title>Complete genome sequence of Xylanimonas cellulosilytica type strain (XIL07).</title>
        <authorList>
            <person name="Foster B."/>
            <person name="Pukall R."/>
            <person name="Abt B."/>
            <person name="Nolan M."/>
            <person name="Glavina Del Rio T."/>
            <person name="Chen F."/>
            <person name="Lucas S."/>
            <person name="Tice H."/>
            <person name="Pitluck S."/>
            <person name="Cheng J.-F."/>
            <person name="Chertkov O."/>
            <person name="Brettin T."/>
            <person name="Han C."/>
            <person name="Detter J.C."/>
            <person name="Bruce D."/>
            <person name="Goodwin L."/>
            <person name="Ivanova N."/>
            <person name="Mavromatis K."/>
            <person name="Pati A."/>
            <person name="Mikhailova N."/>
            <person name="Chen A."/>
            <person name="Palaniappan K."/>
            <person name="Land M."/>
            <person name="Hauser L."/>
            <person name="Chang Y.-J."/>
            <person name="Jeffries C.D."/>
            <person name="Chain P."/>
            <person name="Rohde M."/>
            <person name="Goeker M."/>
            <person name="Bristow J."/>
            <person name="Eisen J.A."/>
            <person name="Markowitz V."/>
            <person name="Hugenholtz P."/>
            <person name="Kyrpides N.C."/>
            <person name="Klenk H.-P."/>
            <person name="Lapidus A."/>
        </authorList>
    </citation>
    <scope>NUCLEOTIDE SEQUENCE [LARGE SCALE GENOMIC DNA]</scope>
    <source>
        <strain evidence="2">DSM 15894 / CECT 5975 / LMG 20990 / XIL07</strain>
    </source>
</reference>
<organism evidence="1 2">
    <name type="scientific">Xylanimonas cellulosilytica (strain DSM 15894 / JCM 12276 / CECT 5975 / KCTC 9989 / LMG 20990 / NBRC 107835 / XIL07)</name>
    <dbReference type="NCBI Taxonomy" id="446471"/>
    <lineage>
        <taxon>Bacteria</taxon>
        <taxon>Bacillati</taxon>
        <taxon>Actinomycetota</taxon>
        <taxon>Actinomycetes</taxon>
        <taxon>Micrococcales</taxon>
        <taxon>Promicromonosporaceae</taxon>
        <taxon>Xylanimonas</taxon>
    </lineage>
</organism>
<protein>
    <submittedName>
        <fullName evidence="1">Extracellular solute-binding protein family 1</fullName>
    </submittedName>
</protein>
<dbReference type="STRING" id="446471.Xcel_0917"/>
<dbReference type="eggNOG" id="COG1653">
    <property type="taxonomic scope" value="Bacteria"/>
</dbReference>
<dbReference type="Gene3D" id="3.40.190.10">
    <property type="entry name" value="Periplasmic binding protein-like II"/>
    <property type="match status" value="1"/>
</dbReference>
<sequence>MWAAGTTARDRTKEFETMSATKRRARTWVAAAAVLPLLAMTAACSGGAEGTEGGSEGGGDGKLTVWAWDPAFNIFAMEEAAKIYQADHPDFEIEVVETPWDDVQTKLTTLAQSGETGQLPDIFLMQNNAFQKNVINYPELFSDYTGSDVDFSQFPQSVVDYSVVDGVNYGLPFDNGTAVTGLRTDVLAEAGYTIDDFTDITWDEYIELGEDVLAKTGQPLLSGVAGEADTIMMMLQSAGASLFDDDGNPTIGENDALLAAIDVYHRLAESGVLAERNSWDEYVATFVNGEVAGVVNGVWILGSVQTAQDQAGDWAITNLPRLDGVAGATNYSANGGSSWAISANADRDLAIDFLNSTFAGSTEFYDTILPSSGALANWTPAGESDVYAEPQEFFGGDAIFSKVVEYATHVPSNNTGAYYYEGRDAVSTAITKIMQGTDPATALEEAQKTVEFDMQ</sequence>
<dbReference type="PANTHER" id="PTHR43649:SF32">
    <property type="entry name" value="SUGAR BINDING SECRETED PROTEIN"/>
    <property type="match status" value="1"/>
</dbReference>
<dbReference type="InterPro" id="IPR006059">
    <property type="entry name" value="SBP"/>
</dbReference>
<dbReference type="SUPFAM" id="SSF53850">
    <property type="entry name" value="Periplasmic binding protein-like II"/>
    <property type="match status" value="1"/>
</dbReference>
<dbReference type="HOGENOM" id="CLU_031285_2_4_11"/>
<proteinExistence type="predicted"/>
<evidence type="ECO:0000313" key="2">
    <source>
        <dbReference type="Proteomes" id="UP000002255"/>
    </source>
</evidence>
<reference evidence="2" key="1">
    <citation type="submission" date="2009-11" db="EMBL/GenBank/DDBJ databases">
        <title>The complete chromosome of Xylanimonas cellulosilytica DSM 15894.</title>
        <authorList>
            <consortium name="US DOE Joint Genome Institute (JGI-PGF)"/>
            <person name="Lucas S."/>
            <person name="Copeland A."/>
            <person name="Lapidus A."/>
            <person name="Glavina del Rio T."/>
            <person name="Dalin E."/>
            <person name="Tice H."/>
            <person name="Bruce D."/>
            <person name="Goodwin L."/>
            <person name="Pitluck S."/>
            <person name="Kyrpides N."/>
            <person name="Mavromatis K."/>
            <person name="Ivanova N."/>
            <person name="Mikhailova N."/>
            <person name="Foster B."/>
            <person name="Clum A."/>
            <person name="Brettin T."/>
            <person name="Detter J.C."/>
            <person name="Han C."/>
            <person name="Larimer F."/>
            <person name="Land M."/>
            <person name="Hauser L."/>
            <person name="Markowitz V."/>
            <person name="Cheng J.F."/>
            <person name="Hugenholtz P."/>
            <person name="Woyke T."/>
            <person name="Wu D."/>
            <person name="Gehrich-Schroeter G."/>
            <person name="Schneider S."/>
            <person name="Pukall S.R."/>
            <person name="Klenk H.P."/>
            <person name="Eisen J.A."/>
        </authorList>
    </citation>
    <scope>NUCLEOTIDE SEQUENCE [LARGE SCALE GENOMIC DNA]</scope>
    <source>
        <strain evidence="2">DSM 15894 / CECT 5975 / LMG 20990 / XIL07</strain>
    </source>
</reference>
<dbReference type="PANTHER" id="PTHR43649">
    <property type="entry name" value="ARABINOSE-BINDING PROTEIN-RELATED"/>
    <property type="match status" value="1"/>
</dbReference>
<dbReference type="InterPro" id="IPR050490">
    <property type="entry name" value="Bact_solute-bd_prot1"/>
</dbReference>
<accession>D1BYA5</accession>
<dbReference type="Pfam" id="PF13416">
    <property type="entry name" value="SBP_bac_8"/>
    <property type="match status" value="1"/>
</dbReference>
<dbReference type="AlphaFoldDB" id="D1BYA5"/>
<dbReference type="EMBL" id="CP001821">
    <property type="protein sequence ID" value="ACZ29948.1"/>
    <property type="molecule type" value="Genomic_DNA"/>
</dbReference>
<name>D1BYA5_XYLCX</name>
<keyword evidence="2" id="KW-1185">Reference proteome</keyword>
<gene>
    <name evidence="1" type="ordered locus">Xcel_0917</name>
</gene>
<dbReference type="KEGG" id="xce:Xcel_0917"/>
<evidence type="ECO:0000313" key="1">
    <source>
        <dbReference type="EMBL" id="ACZ29948.1"/>
    </source>
</evidence>